<dbReference type="AlphaFoldDB" id="A0A0H2ZL18"/>
<sequence length="113" mass="12684">MADLERFTWDISIDSAGQANQLVRQVQYGGGYSQALGDGLNNLSETWQVSRTGDLALIGPIRDFLKRHGGYRSFLWTLPTGEPVRVRAQGWQLRPRGNGVFTLNTTFQQVFNP</sequence>
<dbReference type="BioCyc" id="PAER208963:G1G74-682-MONOMER"/>
<dbReference type="Proteomes" id="UP000000653">
    <property type="component" value="Chromosome"/>
</dbReference>
<dbReference type="EMBL" id="CP000438">
    <property type="protein sequence ID" value="ABJ15602.1"/>
    <property type="molecule type" value="Genomic_DNA"/>
</dbReference>
<dbReference type="HOGENOM" id="CLU_142717_0_0_6"/>
<name>A0A0H2ZL18_PSEAB</name>
<proteinExistence type="predicted"/>
<protein>
    <submittedName>
        <fullName evidence="1">Putative phage minor tail protein</fullName>
    </submittedName>
</protein>
<accession>A0A0H2ZL18</accession>
<reference evidence="1 2" key="1">
    <citation type="journal article" date="2006" name="Genome Biol.">
        <title>Genomic analysis reveals that Pseudomonas aeruginosa virulence is combinatorial.</title>
        <authorList>
            <person name="Lee D.G."/>
            <person name="Urbach J.M."/>
            <person name="Wu G."/>
            <person name="Liberati N.T."/>
            <person name="Feinbaum R.L."/>
            <person name="Miyata S."/>
            <person name="Diggins L.T."/>
            <person name="He J."/>
            <person name="Saucier M."/>
            <person name="Deziel E."/>
            <person name="Friedman L."/>
            <person name="Li L."/>
            <person name="Grills G."/>
            <person name="Montgomery K."/>
            <person name="Kucherlapati R."/>
            <person name="Rahme L.G."/>
            <person name="Ausubel F.M."/>
        </authorList>
    </citation>
    <scope>NUCLEOTIDE SEQUENCE [LARGE SCALE GENOMIC DNA]</scope>
    <source>
        <strain evidence="1 2">UCBPP-PA14</strain>
    </source>
</reference>
<gene>
    <name evidence="1" type="ordered locus">PA14_08250</name>
</gene>
<dbReference type="Pfam" id="PF05939">
    <property type="entry name" value="Phage_min_tail"/>
    <property type="match status" value="1"/>
</dbReference>
<dbReference type="KEGG" id="pau:PA14_08250"/>
<dbReference type="RefSeq" id="WP_003113186.1">
    <property type="nucleotide sequence ID" value="NC_008463.1"/>
</dbReference>
<evidence type="ECO:0000313" key="1">
    <source>
        <dbReference type="EMBL" id="ABJ15602.1"/>
    </source>
</evidence>
<evidence type="ECO:0000313" key="2">
    <source>
        <dbReference type="Proteomes" id="UP000000653"/>
    </source>
</evidence>
<dbReference type="SMR" id="A0A0H2ZL18"/>
<dbReference type="InterPro" id="IPR010265">
    <property type="entry name" value="Phage_lambda_TipM"/>
</dbReference>
<organism evidence="1 2">
    <name type="scientific">Pseudomonas aeruginosa (strain UCBPP-PA14)</name>
    <dbReference type="NCBI Taxonomy" id="208963"/>
    <lineage>
        <taxon>Bacteria</taxon>
        <taxon>Pseudomonadati</taxon>
        <taxon>Pseudomonadota</taxon>
        <taxon>Gammaproteobacteria</taxon>
        <taxon>Pseudomonadales</taxon>
        <taxon>Pseudomonadaceae</taxon>
        <taxon>Pseudomonas</taxon>
    </lineage>
</organism>